<evidence type="ECO:0000313" key="2">
    <source>
        <dbReference type="EMBL" id="RKK17555.1"/>
    </source>
</evidence>
<dbReference type="Proteomes" id="UP000270866">
    <property type="component" value="Unassembled WGS sequence"/>
</dbReference>
<feature type="region of interest" description="Disordered" evidence="1">
    <location>
        <begin position="54"/>
        <end position="81"/>
    </location>
</feature>
<reference evidence="2 3" key="1">
    <citation type="journal article" date="2018" name="Sci. Rep.">
        <title>Characterisation of pathogen-specific regions and novel effector candidates in Fusarium oxysporum f. sp. cepae.</title>
        <authorList>
            <person name="Armitage A.D."/>
            <person name="Taylor A."/>
            <person name="Sobczyk M.K."/>
            <person name="Baxter L."/>
            <person name="Greenfield B.P."/>
            <person name="Bates H.J."/>
            <person name="Wilson F."/>
            <person name="Jackson A.C."/>
            <person name="Ott S."/>
            <person name="Harrison R.J."/>
            <person name="Clarkson J.P."/>
        </authorList>
    </citation>
    <scope>NUCLEOTIDE SEQUENCE [LARGE SCALE GENOMIC DNA]</scope>
    <source>
        <strain evidence="2 3">FoC_Fus2</strain>
    </source>
</reference>
<protein>
    <submittedName>
        <fullName evidence="2">Uncharacterized protein</fullName>
    </submittedName>
</protein>
<dbReference type="EMBL" id="MRCU01000005">
    <property type="protein sequence ID" value="RKK17555.1"/>
    <property type="molecule type" value="Genomic_DNA"/>
</dbReference>
<sequence length="81" mass="9233">MEAEPRPSARRSLLIQHSPCHELPQLFYTQTESLLAHLLDSYRILNPLALLRRSQKPKPLLDPPNLNRSRLLCDSPGLPTP</sequence>
<name>A0A3L6NH44_FUSOX</name>
<organism evidence="2 3">
    <name type="scientific">Fusarium oxysporum f. sp. cepae</name>
    <dbReference type="NCBI Taxonomy" id="396571"/>
    <lineage>
        <taxon>Eukaryota</taxon>
        <taxon>Fungi</taxon>
        <taxon>Dikarya</taxon>
        <taxon>Ascomycota</taxon>
        <taxon>Pezizomycotina</taxon>
        <taxon>Sordariomycetes</taxon>
        <taxon>Hypocreomycetidae</taxon>
        <taxon>Hypocreales</taxon>
        <taxon>Nectriaceae</taxon>
        <taxon>Fusarium</taxon>
        <taxon>Fusarium oxysporum species complex</taxon>
    </lineage>
</organism>
<dbReference type="AlphaFoldDB" id="A0A3L6NH44"/>
<comment type="caution">
    <text evidence="2">The sequence shown here is derived from an EMBL/GenBank/DDBJ whole genome shotgun (WGS) entry which is preliminary data.</text>
</comment>
<gene>
    <name evidence="2" type="ORF">BFJ65_g7888</name>
</gene>
<evidence type="ECO:0000313" key="3">
    <source>
        <dbReference type="Proteomes" id="UP000270866"/>
    </source>
</evidence>
<proteinExistence type="predicted"/>
<evidence type="ECO:0000256" key="1">
    <source>
        <dbReference type="SAM" id="MobiDB-lite"/>
    </source>
</evidence>
<accession>A0A3L6NH44</accession>